<organism evidence="2 4">
    <name type="scientific">Treponema phagedenis</name>
    <dbReference type="NCBI Taxonomy" id="162"/>
    <lineage>
        <taxon>Bacteria</taxon>
        <taxon>Pseudomonadati</taxon>
        <taxon>Spirochaetota</taxon>
        <taxon>Spirochaetia</taxon>
        <taxon>Spirochaetales</taxon>
        <taxon>Treponemataceae</taxon>
        <taxon>Treponema</taxon>
    </lineage>
</organism>
<reference evidence="4" key="2">
    <citation type="submission" date="2015-01" db="EMBL/GenBank/DDBJ databases">
        <authorList>
            <person name="Manzoor Shahid"/>
            <person name="Zubair Saima"/>
        </authorList>
    </citation>
    <scope>NUCLEOTIDE SEQUENCE [LARGE SCALE GENOMIC DNA]</scope>
    <source>
        <strain evidence="4">V1</strain>
    </source>
</reference>
<sequence>MNILEFDTPAELEDLELFETPSVNFSDKIDTQINHREILLGNSIDLLSNNHLPMLFLDKDMVVTHITDEAKRLFEGYYVLETKPFFNIFGTIFTQEELHSFFTSLTSPTKGYTWRGTITHKALTKKTLYTETNFIPLFNQGSSPTGFLVLFRDISNIYLQLSKNMLTALLEASKLKDNETGLHNERLNYYCKIMAEYLYQLNIYPQIDKDFIENIACLASMHDVGKIGTPDYILRKNGKLDTIERKIMQEHTINGALVLSSYPSPMAKEIALSHHERWDGNGYPYKLEREMIPLCARIVAIADVYDALRMKRPYKESYSHDFTVNYILAEKDKHFDPALTAAFEKIHIEFDHIWKKFGDNQ</sequence>
<name>A0A0B7GVK5_TREPH</name>
<evidence type="ECO:0000313" key="4">
    <source>
        <dbReference type="Proteomes" id="UP000042527"/>
    </source>
</evidence>
<evidence type="ECO:0000313" key="2">
    <source>
        <dbReference type="EMBL" id="CEM61582.1"/>
    </source>
</evidence>
<protein>
    <submittedName>
        <fullName evidence="2">HD domain protein</fullName>
    </submittedName>
    <submittedName>
        <fullName evidence="3">HD-GYP domain-containing protein</fullName>
    </submittedName>
</protein>
<proteinExistence type="predicted"/>
<dbReference type="PANTHER" id="PTHR45228">
    <property type="entry name" value="CYCLIC DI-GMP PHOSPHODIESTERASE TM_0186-RELATED"/>
    <property type="match status" value="1"/>
</dbReference>
<evidence type="ECO:0000313" key="3">
    <source>
        <dbReference type="EMBL" id="QEJ99632.1"/>
    </source>
</evidence>
<dbReference type="Proteomes" id="UP000042527">
    <property type="component" value="Unassembled WGS sequence"/>
</dbReference>
<dbReference type="EMBL" id="CDNC01000012">
    <property type="protein sequence ID" value="CEM61582.1"/>
    <property type="molecule type" value="Genomic_DNA"/>
</dbReference>
<reference evidence="3 5" key="3">
    <citation type="submission" date="2019-08" db="EMBL/GenBank/DDBJ databases">
        <authorList>
            <person name="Kuhnert P."/>
        </authorList>
    </citation>
    <scope>NUCLEOTIDE SEQUENCE [LARGE SCALE GENOMIC DNA]</scope>
    <source>
        <strain evidence="3 5">B36.5</strain>
    </source>
</reference>
<feature type="domain" description="HD-GYP" evidence="1">
    <location>
        <begin position="158"/>
        <end position="359"/>
    </location>
</feature>
<evidence type="ECO:0000313" key="5">
    <source>
        <dbReference type="Proteomes" id="UP000323594"/>
    </source>
</evidence>
<dbReference type="RefSeq" id="WP_024752584.1">
    <property type="nucleotide sequence ID" value="NZ_CDNC01000012.1"/>
</dbReference>
<dbReference type="AlphaFoldDB" id="A0A0B7GVK5"/>
<dbReference type="Pfam" id="PF13487">
    <property type="entry name" value="HD_5"/>
    <property type="match status" value="1"/>
</dbReference>
<evidence type="ECO:0000259" key="1">
    <source>
        <dbReference type="PROSITE" id="PS51832"/>
    </source>
</evidence>
<dbReference type="Proteomes" id="UP000323594">
    <property type="component" value="Chromosome"/>
</dbReference>
<dbReference type="SUPFAM" id="SSF109604">
    <property type="entry name" value="HD-domain/PDEase-like"/>
    <property type="match status" value="1"/>
</dbReference>
<dbReference type="CDD" id="cd00077">
    <property type="entry name" value="HDc"/>
    <property type="match status" value="1"/>
</dbReference>
<dbReference type="OrthoDB" id="9781505at2"/>
<dbReference type="InterPro" id="IPR052020">
    <property type="entry name" value="Cyclic_di-GMP/3'3'-cGAMP_PDE"/>
</dbReference>
<reference evidence="2" key="1">
    <citation type="submission" date="2015-01" db="EMBL/GenBank/DDBJ databases">
        <authorList>
            <person name="Xiang T."/>
            <person name="Song Y."/>
            <person name="Huang L."/>
            <person name="Wang B."/>
            <person name="Wu P."/>
        </authorList>
    </citation>
    <scope>NUCLEOTIDE SEQUENCE [LARGE SCALE GENOMIC DNA]</scope>
    <source>
        <strain evidence="2">V1</strain>
    </source>
</reference>
<dbReference type="PROSITE" id="PS51832">
    <property type="entry name" value="HD_GYP"/>
    <property type="match status" value="1"/>
</dbReference>
<gene>
    <name evidence="3" type="ORF">FUT82_09725</name>
    <name evidence="2" type="ORF">TPHV1_20119</name>
</gene>
<accession>A0A0B7GVK5</accession>
<dbReference type="InterPro" id="IPR003607">
    <property type="entry name" value="HD/PDEase_dom"/>
</dbReference>
<dbReference type="InterPro" id="IPR037522">
    <property type="entry name" value="HD_GYP_dom"/>
</dbReference>
<dbReference type="Gene3D" id="1.10.3210.10">
    <property type="entry name" value="Hypothetical protein af1432"/>
    <property type="match status" value="1"/>
</dbReference>
<dbReference type="EMBL" id="CP042817">
    <property type="protein sequence ID" value="QEJ99632.1"/>
    <property type="molecule type" value="Genomic_DNA"/>
</dbReference>
<keyword evidence="4" id="KW-1185">Reference proteome</keyword>